<accession>A0A7I7QP20</accession>
<keyword evidence="1" id="KW-0732">Signal</keyword>
<feature type="chain" id="PRO_5038732223" description="DUF732 domain-containing protein" evidence="1">
    <location>
        <begin position="36"/>
        <end position="143"/>
    </location>
</feature>
<evidence type="ECO:0000313" key="3">
    <source>
        <dbReference type="Proteomes" id="UP000467193"/>
    </source>
</evidence>
<dbReference type="EMBL" id="AP022588">
    <property type="protein sequence ID" value="BBY28138.1"/>
    <property type="molecule type" value="Genomic_DNA"/>
</dbReference>
<protein>
    <recommendedName>
        <fullName evidence="4">DUF732 domain-containing protein</fullName>
    </recommendedName>
</protein>
<evidence type="ECO:0000313" key="2">
    <source>
        <dbReference type="EMBL" id="BBY28138.1"/>
    </source>
</evidence>
<name>A0A7I7QP20_9MYCO</name>
<proteinExistence type="predicted"/>
<feature type="signal peptide" evidence="1">
    <location>
        <begin position="1"/>
        <end position="35"/>
    </location>
</feature>
<dbReference type="KEGG" id="msei:MSEDJ_22340"/>
<reference evidence="2 3" key="1">
    <citation type="journal article" date="2019" name="Emerg. Microbes Infect.">
        <title>Comprehensive subspecies identification of 175 nontuberculous mycobacteria species based on 7547 genomic profiles.</title>
        <authorList>
            <person name="Matsumoto Y."/>
            <person name="Kinjo T."/>
            <person name="Motooka D."/>
            <person name="Nabeya D."/>
            <person name="Jung N."/>
            <person name="Uechi K."/>
            <person name="Horii T."/>
            <person name="Iida T."/>
            <person name="Fujita J."/>
            <person name="Nakamura S."/>
        </authorList>
    </citation>
    <scope>NUCLEOTIDE SEQUENCE [LARGE SCALE GENOMIC DNA]</scope>
    <source>
        <strain evidence="2 3">JCM 17899</strain>
    </source>
</reference>
<gene>
    <name evidence="2" type="ORF">MSEDJ_22340</name>
</gene>
<evidence type="ECO:0000256" key="1">
    <source>
        <dbReference type="SAM" id="SignalP"/>
    </source>
</evidence>
<dbReference type="Proteomes" id="UP000467193">
    <property type="component" value="Chromosome"/>
</dbReference>
<evidence type="ECO:0008006" key="4">
    <source>
        <dbReference type="Google" id="ProtNLM"/>
    </source>
</evidence>
<keyword evidence="3" id="KW-1185">Reference proteome</keyword>
<organism evidence="2 3">
    <name type="scientific">Mycolicibacterium sediminis</name>
    <dbReference type="NCBI Taxonomy" id="1286180"/>
    <lineage>
        <taxon>Bacteria</taxon>
        <taxon>Bacillati</taxon>
        <taxon>Actinomycetota</taxon>
        <taxon>Actinomycetes</taxon>
        <taxon>Mycobacteriales</taxon>
        <taxon>Mycobacteriaceae</taxon>
        <taxon>Mycolicibacterium</taxon>
    </lineage>
</organism>
<dbReference type="AlphaFoldDB" id="A0A7I7QP20"/>
<sequence length="143" mass="15580">MSPDLVGPVTPKWRVRRSCLVGATFVAAVVAVAMAAPSHADDDYESDQSFSRGLDYAGVLFNFNLEKRQGQRYCRAVVDGSDTLDATYDLMRDGAYSFDVANGISSAAMVAYCTCSVMARQGLDADPILCRPYELAYLRENAN</sequence>